<dbReference type="Proteomes" id="UP000195871">
    <property type="component" value="Unassembled WGS sequence"/>
</dbReference>
<dbReference type="VEuPathDB" id="FungiDB:C5L36_0C05580"/>
<organism evidence="2 3">
    <name type="scientific">Pichia kudriavzevii</name>
    <name type="common">Yeast</name>
    <name type="synonym">Issatchenkia orientalis</name>
    <dbReference type="NCBI Taxonomy" id="4909"/>
    <lineage>
        <taxon>Eukaryota</taxon>
        <taxon>Fungi</taxon>
        <taxon>Dikarya</taxon>
        <taxon>Ascomycota</taxon>
        <taxon>Saccharomycotina</taxon>
        <taxon>Pichiomycetes</taxon>
        <taxon>Pichiales</taxon>
        <taxon>Pichiaceae</taxon>
        <taxon>Pichia</taxon>
    </lineage>
</organism>
<dbReference type="EMBL" id="NHMM01000001">
    <property type="protein sequence ID" value="OUT24185.1"/>
    <property type="molecule type" value="Genomic_DNA"/>
</dbReference>
<keyword evidence="4" id="KW-1185">Reference proteome</keyword>
<accession>A0A1Z8JUA7</accession>
<reference evidence="1 4" key="2">
    <citation type="submission" date="2018-06" db="EMBL/GenBank/DDBJ databases">
        <title>Population genomics shows no distinction between pathogenic Candida krusei and environmental Pichia kudriavzevii: One species, four names.</title>
        <authorList>
            <person name="Douglass A.P."/>
            <person name="Offei B."/>
            <person name="Braun-Galleani S."/>
            <person name="Coughlan A.Y."/>
            <person name="Martos A."/>
            <person name="Ortiz-Merino R.A."/>
            <person name="Byrne K.P."/>
            <person name="Wolfe K.H."/>
        </authorList>
    </citation>
    <scope>NUCLEOTIDE SEQUENCE [LARGE SCALE GENOMIC DNA]</scope>
    <source>
        <strain evidence="1 4">CBS573</strain>
    </source>
</reference>
<dbReference type="EMBL" id="CP028775">
    <property type="protein sequence ID" value="AWU76627.1"/>
    <property type="molecule type" value="Genomic_DNA"/>
</dbReference>
<dbReference type="KEGG" id="pkz:C5L36_0C05580"/>
<evidence type="ECO:0000313" key="2">
    <source>
        <dbReference type="EMBL" id="OUT24185.1"/>
    </source>
</evidence>
<reference evidence="2 3" key="1">
    <citation type="submission" date="2017-05" db="EMBL/GenBank/DDBJ databases">
        <title>The Genome Sequence of Candida krusei Ckrusei653.</title>
        <authorList>
            <person name="Cuomo C."/>
            <person name="Forche A."/>
            <person name="Young S."/>
            <person name="Abouelleil A."/>
            <person name="Cao P."/>
            <person name="Chapman S."/>
            <person name="Cusick C."/>
            <person name="Shea T."/>
            <person name="Nusbaum C."/>
            <person name="Birren B."/>
        </authorList>
    </citation>
    <scope>NUCLEOTIDE SEQUENCE [LARGE SCALE GENOMIC DNA]</scope>
    <source>
        <strain evidence="2 3">Ckrusei653</strain>
    </source>
</reference>
<evidence type="ECO:0000313" key="3">
    <source>
        <dbReference type="Proteomes" id="UP000195871"/>
    </source>
</evidence>
<name>A0A1Z8JUA7_PICKU</name>
<evidence type="ECO:0000313" key="1">
    <source>
        <dbReference type="EMBL" id="AWU76627.1"/>
    </source>
</evidence>
<evidence type="ECO:0000313" key="4">
    <source>
        <dbReference type="Proteomes" id="UP000249293"/>
    </source>
</evidence>
<gene>
    <name evidence="1" type="ORF">C5L36_0C05580</name>
    <name evidence="2" type="ORF">CAS74_000569</name>
</gene>
<dbReference type="GeneID" id="40384422"/>
<protein>
    <submittedName>
        <fullName evidence="2">Uncharacterized protein</fullName>
    </submittedName>
</protein>
<dbReference type="AlphaFoldDB" id="A0A1Z8JUA7"/>
<dbReference type="OrthoDB" id="3997115at2759"/>
<sequence>MIEYGSFSLIYQNSDDCVHTPPRGHKRVHSLEGEHVSTTTPFSSSTIQPKGCSLLFPGVKKKKTTEEKKVRLNKERVVSNSTPDIIIRQIYFPKVNFKMVIEQMKVLRYIPSNAGVSFPLLEKCDGLLGAEIPLLLFLFDSSNLSYLKFYELFYEKNIQIIGITPEYRYYNNQSYPIILDTNGKVSKALNIRNPLGGGIYPIPSMFLFDRHKQELMRIKLGYDQGVFYDSSLKNNLLSVLMACVDYTLKI</sequence>
<dbReference type="SUPFAM" id="SSF52833">
    <property type="entry name" value="Thioredoxin-like"/>
    <property type="match status" value="1"/>
</dbReference>
<dbReference type="Gene3D" id="3.40.30.10">
    <property type="entry name" value="Glutaredoxin"/>
    <property type="match status" value="1"/>
</dbReference>
<dbReference type="Proteomes" id="UP000249293">
    <property type="component" value="Chromosome 3"/>
</dbReference>
<dbReference type="InterPro" id="IPR036249">
    <property type="entry name" value="Thioredoxin-like_sf"/>
</dbReference>
<proteinExistence type="predicted"/>
<dbReference type="RefSeq" id="XP_029322104.1">
    <property type="nucleotide sequence ID" value="XM_029466244.1"/>
</dbReference>